<dbReference type="Proteomes" id="UP000612282">
    <property type="component" value="Unassembled WGS sequence"/>
</dbReference>
<feature type="transmembrane region" description="Helical" evidence="4">
    <location>
        <begin position="67"/>
        <end position="83"/>
    </location>
</feature>
<feature type="domain" description="Histidine kinase/HSP90-like ATPase" evidence="5">
    <location>
        <begin position="285"/>
        <end position="328"/>
    </location>
</feature>
<evidence type="ECO:0000256" key="3">
    <source>
        <dbReference type="ARBA" id="ARBA00023012"/>
    </source>
</evidence>
<organism evidence="7 8">
    <name type="scientific">Actinoplanes couchii</name>
    <dbReference type="NCBI Taxonomy" id="403638"/>
    <lineage>
        <taxon>Bacteria</taxon>
        <taxon>Bacillati</taxon>
        <taxon>Actinomycetota</taxon>
        <taxon>Actinomycetes</taxon>
        <taxon>Micromonosporales</taxon>
        <taxon>Micromonosporaceae</taxon>
        <taxon>Actinoplanes</taxon>
    </lineage>
</organism>
<evidence type="ECO:0000259" key="6">
    <source>
        <dbReference type="Pfam" id="PF07730"/>
    </source>
</evidence>
<dbReference type="Pfam" id="PF07730">
    <property type="entry name" value="HisKA_3"/>
    <property type="match status" value="1"/>
</dbReference>
<protein>
    <recommendedName>
        <fullName evidence="9">Integral membrane sensor signal transduction histidine kinase</fullName>
    </recommendedName>
</protein>
<feature type="transmembrane region" description="Helical" evidence="4">
    <location>
        <begin position="136"/>
        <end position="155"/>
    </location>
</feature>
<feature type="transmembrane region" description="Helical" evidence="4">
    <location>
        <begin position="110"/>
        <end position="130"/>
    </location>
</feature>
<dbReference type="CDD" id="cd16917">
    <property type="entry name" value="HATPase_UhpB-NarQ-NarX-like"/>
    <property type="match status" value="1"/>
</dbReference>
<keyword evidence="1" id="KW-0808">Transferase</keyword>
<feature type="transmembrane region" description="Helical" evidence="4">
    <location>
        <begin position="38"/>
        <end position="55"/>
    </location>
</feature>
<name>A0ABQ3XE08_9ACTN</name>
<evidence type="ECO:0000313" key="8">
    <source>
        <dbReference type="Proteomes" id="UP000612282"/>
    </source>
</evidence>
<keyword evidence="3" id="KW-0902">Two-component regulatory system</keyword>
<evidence type="ECO:0000256" key="4">
    <source>
        <dbReference type="SAM" id="Phobius"/>
    </source>
</evidence>
<reference evidence="7 8" key="1">
    <citation type="submission" date="2021-01" db="EMBL/GenBank/DDBJ databases">
        <title>Whole genome shotgun sequence of Actinoplanes couchii NBRC 106145.</title>
        <authorList>
            <person name="Komaki H."/>
            <person name="Tamura T."/>
        </authorList>
    </citation>
    <scope>NUCLEOTIDE SEQUENCE [LARGE SCALE GENOMIC DNA]</scope>
    <source>
        <strain evidence="7 8">NBRC 106145</strain>
    </source>
</reference>
<evidence type="ECO:0000256" key="2">
    <source>
        <dbReference type="ARBA" id="ARBA00022777"/>
    </source>
</evidence>
<proteinExistence type="predicted"/>
<evidence type="ECO:0000256" key="1">
    <source>
        <dbReference type="ARBA" id="ARBA00022679"/>
    </source>
</evidence>
<dbReference type="EMBL" id="BOMG01000062">
    <property type="protein sequence ID" value="GID56720.1"/>
    <property type="molecule type" value="Genomic_DNA"/>
</dbReference>
<keyword evidence="2" id="KW-0418">Kinase</keyword>
<evidence type="ECO:0000313" key="7">
    <source>
        <dbReference type="EMBL" id="GID56720.1"/>
    </source>
</evidence>
<dbReference type="SUPFAM" id="SSF55874">
    <property type="entry name" value="ATPase domain of HSP90 chaperone/DNA topoisomerase II/histidine kinase"/>
    <property type="match status" value="1"/>
</dbReference>
<dbReference type="Gene3D" id="1.20.5.1930">
    <property type="match status" value="1"/>
</dbReference>
<dbReference type="PANTHER" id="PTHR24421">
    <property type="entry name" value="NITRATE/NITRITE SENSOR PROTEIN NARX-RELATED"/>
    <property type="match status" value="1"/>
</dbReference>
<keyword evidence="4" id="KW-1133">Transmembrane helix</keyword>
<keyword evidence="4" id="KW-0812">Transmembrane</keyword>
<keyword evidence="8" id="KW-1185">Reference proteome</keyword>
<dbReference type="Pfam" id="PF02518">
    <property type="entry name" value="HATPase_c"/>
    <property type="match status" value="1"/>
</dbReference>
<dbReference type="InterPro" id="IPR011712">
    <property type="entry name" value="Sig_transdc_His_kin_sub3_dim/P"/>
</dbReference>
<keyword evidence="4" id="KW-0472">Membrane</keyword>
<dbReference type="PANTHER" id="PTHR24421:SF63">
    <property type="entry name" value="SENSOR HISTIDINE KINASE DESK"/>
    <property type="match status" value="1"/>
</dbReference>
<dbReference type="RefSeq" id="WP_203798634.1">
    <property type="nucleotide sequence ID" value="NZ_BAAAQE010000018.1"/>
</dbReference>
<comment type="caution">
    <text evidence="7">The sequence shown here is derived from an EMBL/GenBank/DDBJ whole genome shotgun (WGS) entry which is preliminary data.</text>
</comment>
<dbReference type="InterPro" id="IPR003594">
    <property type="entry name" value="HATPase_dom"/>
</dbReference>
<dbReference type="InterPro" id="IPR036890">
    <property type="entry name" value="HATPase_C_sf"/>
</dbReference>
<feature type="transmembrane region" description="Helical" evidence="4">
    <location>
        <begin position="89"/>
        <end position="105"/>
    </location>
</feature>
<feature type="domain" description="Signal transduction histidine kinase subgroup 3 dimerisation and phosphoacceptor" evidence="6">
    <location>
        <begin position="177"/>
        <end position="243"/>
    </location>
</feature>
<gene>
    <name evidence="7" type="ORF">Aco03nite_051240</name>
</gene>
<dbReference type="Gene3D" id="3.30.565.10">
    <property type="entry name" value="Histidine kinase-like ATPase, C-terminal domain"/>
    <property type="match status" value="1"/>
</dbReference>
<sequence>MTGQRRRGWVLLAAHTLWLWFLLPPALTIERGDVLPAVGLALFVLLSLAAAGATVTDLPIRPGVHRAGLAGLALLGVGLAAFADSPAEWLILFLFVAAAGAAGLARPVAAFLWIGGSVTAVLVIAAVRDLPADDAMTTAVITLLAGTVTVAFARLDRLVGELRRTQQELARTMVEKERLRFAKDLHDLLGHTLSLVVVKAQVVRHLTSTDPARAATEAADIERIGRTALTDVREAVSGYREQTLAGELENARAVLAAVGIDVTVTENTHAGGGSSVGVEADDVFRWVLREALTNVLRHSRASRCDITIDRDDGGSVLTVRDDGVGGQPRPGNGLRGLTERLGQVGGTLLVGPATGGGLLLTARVPMAALPARSPGTVSR</sequence>
<evidence type="ECO:0008006" key="9">
    <source>
        <dbReference type="Google" id="ProtNLM"/>
    </source>
</evidence>
<evidence type="ECO:0000259" key="5">
    <source>
        <dbReference type="Pfam" id="PF02518"/>
    </source>
</evidence>
<dbReference type="InterPro" id="IPR050482">
    <property type="entry name" value="Sensor_HK_TwoCompSys"/>
</dbReference>
<accession>A0ABQ3XE08</accession>